<dbReference type="AlphaFoldDB" id="A0A953M124"/>
<dbReference type="Pfam" id="PF01025">
    <property type="entry name" value="GrpE"/>
    <property type="match status" value="1"/>
</dbReference>
<dbReference type="GO" id="GO:0042803">
    <property type="term" value="F:protein homodimerization activity"/>
    <property type="evidence" value="ECO:0007669"/>
    <property type="project" value="InterPro"/>
</dbReference>
<dbReference type="Gene3D" id="2.30.22.10">
    <property type="entry name" value="Head domain of nucleotide exchange factor GrpE"/>
    <property type="match status" value="1"/>
</dbReference>
<keyword evidence="4 10" id="KW-0963">Cytoplasm</keyword>
<dbReference type="PANTHER" id="PTHR21237">
    <property type="entry name" value="GRPE PROTEIN"/>
    <property type="match status" value="1"/>
</dbReference>
<accession>A0A953M124</accession>
<evidence type="ECO:0000256" key="8">
    <source>
        <dbReference type="ARBA" id="ARBA00072274"/>
    </source>
</evidence>
<dbReference type="InterPro" id="IPR013805">
    <property type="entry name" value="GrpE_CC"/>
</dbReference>
<dbReference type="InterPro" id="IPR000740">
    <property type="entry name" value="GrpE"/>
</dbReference>
<keyword evidence="5 10" id="KW-0346">Stress response</keyword>
<sequence>MEEKDIETGSGGDGHQEKPEELGISTELEDKRTEAAEALRAELDEAKNKYLRLYAEFDNYKKKVQKDKEELIKYSNESLVYELLPVMDSLEMALKHAAEGNSEAFQALVKGVENTLREMIRTLEKSGLAAIEALGKPFDPAYHHAMAQVERNDREGNMVVEEYRKGYLYKDKVLRPSMVAVSKKAE</sequence>
<evidence type="ECO:0000256" key="13">
    <source>
        <dbReference type="SAM" id="Coils"/>
    </source>
</evidence>
<dbReference type="FunFam" id="2.30.22.10:FF:000001">
    <property type="entry name" value="Protein GrpE"/>
    <property type="match status" value="1"/>
</dbReference>
<evidence type="ECO:0000256" key="11">
    <source>
        <dbReference type="RuleBase" id="RU000639"/>
    </source>
</evidence>
<evidence type="ECO:0000256" key="5">
    <source>
        <dbReference type="ARBA" id="ARBA00023016"/>
    </source>
</evidence>
<evidence type="ECO:0000256" key="9">
    <source>
        <dbReference type="ARBA" id="ARBA00076414"/>
    </source>
</evidence>
<comment type="subunit">
    <text evidence="3 10">Homodimer.</text>
</comment>
<dbReference type="Gene3D" id="3.90.20.20">
    <property type="match status" value="1"/>
</dbReference>
<evidence type="ECO:0000256" key="1">
    <source>
        <dbReference type="ARBA" id="ARBA00004496"/>
    </source>
</evidence>
<reference evidence="15" key="2">
    <citation type="submission" date="2021-08" db="EMBL/GenBank/DDBJ databases">
        <authorList>
            <person name="Dalcin Martins P."/>
        </authorList>
    </citation>
    <scope>NUCLEOTIDE SEQUENCE</scope>
    <source>
        <strain evidence="15">MAG_39</strain>
    </source>
</reference>
<evidence type="ECO:0000256" key="7">
    <source>
        <dbReference type="ARBA" id="ARBA00053401"/>
    </source>
</evidence>
<dbReference type="InterPro" id="IPR009012">
    <property type="entry name" value="GrpE_head"/>
</dbReference>
<dbReference type="GO" id="GO:0005737">
    <property type="term" value="C:cytoplasm"/>
    <property type="evidence" value="ECO:0007669"/>
    <property type="project" value="UniProtKB-SubCell"/>
</dbReference>
<protein>
    <recommendedName>
        <fullName evidence="8 10">Protein GrpE</fullName>
    </recommendedName>
    <alternativeName>
        <fullName evidence="9 10">HSP-70 cofactor</fullName>
    </alternativeName>
</protein>
<dbReference type="GO" id="GO:0000774">
    <property type="term" value="F:adenyl-nucleotide exchange factor activity"/>
    <property type="evidence" value="ECO:0007669"/>
    <property type="project" value="InterPro"/>
</dbReference>
<dbReference type="PROSITE" id="PS01071">
    <property type="entry name" value="GRPE"/>
    <property type="match status" value="1"/>
</dbReference>
<evidence type="ECO:0000313" key="16">
    <source>
        <dbReference type="Proteomes" id="UP000705867"/>
    </source>
</evidence>
<dbReference type="GO" id="GO:0051087">
    <property type="term" value="F:protein-folding chaperone binding"/>
    <property type="evidence" value="ECO:0007669"/>
    <property type="project" value="InterPro"/>
</dbReference>
<dbReference type="GO" id="GO:0051082">
    <property type="term" value="F:unfolded protein binding"/>
    <property type="evidence" value="ECO:0007669"/>
    <property type="project" value="TreeGrafter"/>
</dbReference>
<comment type="similarity">
    <text evidence="2 10 12">Belongs to the GrpE family.</text>
</comment>
<evidence type="ECO:0000256" key="14">
    <source>
        <dbReference type="SAM" id="MobiDB-lite"/>
    </source>
</evidence>
<keyword evidence="13" id="KW-0175">Coiled coil</keyword>
<dbReference type="NCBIfam" id="NF010738">
    <property type="entry name" value="PRK14140.1"/>
    <property type="match status" value="1"/>
</dbReference>
<dbReference type="SUPFAM" id="SSF58014">
    <property type="entry name" value="Coiled-coil domain of nucleotide exchange factor GrpE"/>
    <property type="match status" value="1"/>
</dbReference>
<dbReference type="EMBL" id="JAIOIV010000058">
    <property type="protein sequence ID" value="MBZ0155970.1"/>
    <property type="molecule type" value="Genomic_DNA"/>
</dbReference>
<gene>
    <name evidence="10 15" type="primary">grpE</name>
    <name evidence="15" type="ORF">K8I29_07110</name>
</gene>
<comment type="caution">
    <text evidence="15">The sequence shown here is derived from an EMBL/GenBank/DDBJ whole genome shotgun (WGS) entry which is preliminary data.</text>
</comment>
<dbReference type="GO" id="GO:0006457">
    <property type="term" value="P:protein folding"/>
    <property type="evidence" value="ECO:0007669"/>
    <property type="project" value="InterPro"/>
</dbReference>
<dbReference type="Proteomes" id="UP000705867">
    <property type="component" value="Unassembled WGS sequence"/>
</dbReference>
<dbReference type="HAMAP" id="MF_01151">
    <property type="entry name" value="GrpE"/>
    <property type="match status" value="1"/>
</dbReference>
<comment type="function">
    <text evidence="7 10 11">Participates actively in the response to hyperosmotic and heat shock by preventing the aggregation of stress-denatured proteins, in association with DnaK and GrpE. It is the nucleotide exchange factor for DnaK and may function as a thermosensor. Unfolded proteins bind initially to DnaJ; upon interaction with the DnaJ-bound protein, DnaK hydrolyzes its bound ATP, resulting in the formation of a stable complex. GrpE releases ADP from DnaK; ATP binding to DnaK triggers the release of the substrate protein, thus completing the reaction cycle. Several rounds of ATP-dependent interactions between DnaJ, DnaK and GrpE are required for fully efficient folding.</text>
</comment>
<evidence type="ECO:0000256" key="4">
    <source>
        <dbReference type="ARBA" id="ARBA00022490"/>
    </source>
</evidence>
<evidence type="ECO:0000256" key="12">
    <source>
        <dbReference type="RuleBase" id="RU004478"/>
    </source>
</evidence>
<dbReference type="CDD" id="cd00446">
    <property type="entry name" value="GrpE"/>
    <property type="match status" value="1"/>
</dbReference>
<feature type="region of interest" description="Disordered" evidence="14">
    <location>
        <begin position="1"/>
        <end position="29"/>
    </location>
</feature>
<feature type="coiled-coil region" evidence="13">
    <location>
        <begin position="29"/>
        <end position="77"/>
    </location>
</feature>
<evidence type="ECO:0000256" key="10">
    <source>
        <dbReference type="HAMAP-Rule" id="MF_01151"/>
    </source>
</evidence>
<proteinExistence type="inferred from homology"/>
<evidence type="ECO:0000256" key="3">
    <source>
        <dbReference type="ARBA" id="ARBA00011738"/>
    </source>
</evidence>
<keyword evidence="6 10" id="KW-0143">Chaperone</keyword>
<dbReference type="SUPFAM" id="SSF51064">
    <property type="entry name" value="Head domain of nucleotide exchange factor GrpE"/>
    <property type="match status" value="1"/>
</dbReference>
<reference evidence="15" key="1">
    <citation type="journal article" date="2021" name="bioRxiv">
        <title>Unraveling nitrogen, sulfur and carbon metabolic pathways and microbial community transcriptional responses to substrate deprivation and toxicity stresses in a bioreactor mimicking anoxic brackish coastal sediment conditions.</title>
        <authorList>
            <person name="Martins P.D."/>
            <person name="Echeveste M.J."/>
            <person name="Arshad A."/>
            <person name="Kurth J."/>
            <person name="Ouboter H."/>
            <person name="Jetten M.S.M."/>
            <person name="Welte C.U."/>
        </authorList>
    </citation>
    <scope>NUCLEOTIDE SEQUENCE</scope>
    <source>
        <strain evidence="15">MAG_39</strain>
    </source>
</reference>
<evidence type="ECO:0000313" key="15">
    <source>
        <dbReference type="EMBL" id="MBZ0155970.1"/>
    </source>
</evidence>
<dbReference type="PANTHER" id="PTHR21237:SF23">
    <property type="entry name" value="GRPE PROTEIN HOMOLOG, MITOCHONDRIAL"/>
    <property type="match status" value="1"/>
</dbReference>
<evidence type="ECO:0000256" key="2">
    <source>
        <dbReference type="ARBA" id="ARBA00009054"/>
    </source>
</evidence>
<dbReference type="PRINTS" id="PR00773">
    <property type="entry name" value="GRPEPROTEIN"/>
</dbReference>
<organism evidence="15 16">
    <name type="scientific">Candidatus Nitrobium versatile</name>
    <dbReference type="NCBI Taxonomy" id="2884831"/>
    <lineage>
        <taxon>Bacteria</taxon>
        <taxon>Pseudomonadati</taxon>
        <taxon>Nitrospirota</taxon>
        <taxon>Nitrospiria</taxon>
        <taxon>Nitrospirales</taxon>
        <taxon>Nitrospiraceae</taxon>
        <taxon>Candidatus Nitrobium</taxon>
    </lineage>
</organism>
<comment type="subcellular location">
    <subcellularLocation>
        <location evidence="1 10">Cytoplasm</location>
    </subcellularLocation>
</comment>
<evidence type="ECO:0000256" key="6">
    <source>
        <dbReference type="ARBA" id="ARBA00023186"/>
    </source>
</evidence>
<name>A0A953M124_9BACT</name>